<evidence type="ECO:0000256" key="1">
    <source>
        <dbReference type="PROSITE-ProRule" id="PRU00087"/>
    </source>
</evidence>
<dbReference type="InterPro" id="IPR013783">
    <property type="entry name" value="Ig-like_fold"/>
</dbReference>
<dbReference type="InterPro" id="IPR001298">
    <property type="entry name" value="Filamin/ABP280_rpt"/>
</dbReference>
<keyword evidence="3" id="KW-1185">Reference proteome</keyword>
<dbReference type="Proteomes" id="UP001056384">
    <property type="component" value="Chromosome 3"/>
</dbReference>
<dbReference type="Gene3D" id="2.60.40.10">
    <property type="entry name" value="Immunoglobulins"/>
    <property type="match status" value="1"/>
</dbReference>
<evidence type="ECO:0000313" key="2">
    <source>
        <dbReference type="EMBL" id="USW50477.1"/>
    </source>
</evidence>
<dbReference type="InterPro" id="IPR017868">
    <property type="entry name" value="Filamin/ABP280_repeat-like"/>
</dbReference>
<dbReference type="SUPFAM" id="SSF81296">
    <property type="entry name" value="E set domains"/>
    <property type="match status" value="1"/>
</dbReference>
<sequence length="2127" mass="229430">MSGNTDDTVDLIDEPDVFDKTDVDSVEKALNSLWTQSHDHLGIGSSSGTSLSYSVNANVTVSVDTDWVIFDQFTLTNITLQAYMAKMSSSPAVVGISLTAEAQINEVNLSITAAMPRMVKGEDADLVLDVKVTSDLGSISPAEMITYFTNNGTDISAVTRNLDGPLGNQVDEDDADTGLVCVFQLVIQRNGSDGKYWLRHFSFSVEDFVHWPIIPGRLDVQNVFLGLGLSRTSQKDGFEVEASVRGRLLVANHAYLGVAGTLALARESKVTLTVSAETLSGATARDLIETVIDSKGADQAIGAVASPPSLVYPSDVDSAAFAAQLVLLRDKATQTWKVFSMAVHLELWGLPWQPVSGVPIWLEQIWFGLDMLRGVQNEWTYSGQAGGLLHLGGADFVAMIHYDSKEKITTVRGQILRDSMASLSQVAKDPLVNPSTPGVEHDLVAAATSSPAPLSSPIEMSMIEFDSSELDKHCTLEFSETGLTRMTLSLDFASEWNLGDRLLMADLGLYFSIEDPLAKMGSKPEIAGYIHGMVTLTNKVQLNAFVLGVSKANASVFRAVLSIEYDPRASLGQTPRDVLYDSSTFAFSNITSTGWVMPSSAPSDLSPEGALTSMEARLSVGVLQLPDPADSKRFVTSVTDVAVTLQSLSGWMVFEGLITAQVQLSCLVQPESADGKRPLTYLFLISGSVTSPATTVTTTRYALHVSAALRKAADSASMIEATVTATQSGNETSSAAPDHFLQMQAFGGYAYKPAGTPEASLVPIDYPTSPTQLMADAKASCSIKASQTAGETTFSLKEITFSLTADLSRPGKEWIIMADSLAVTQANLSLRMTNPRDRQKRVVTFIASATTRIGKAVPGKYTMVNATFIAHTAPSGSMLQVVVTSGGLKQILTTMLGSSTDYSNAIDGSPLTLDNAEFVANMILAKDSGTGAYRLKQFSVVMKTKLAWSLGPVTVTDLALSATYTDWDASHKASKFEFTGNALLGDLVCSVALVKETDGALSVTAVAGSISPNKLLLQTSSKEFKDFETPSLPEESGLESYQSGVAGGVRLVFPKMNNSWKLDQVHFMIVSRNTKWNIRGDYLTFTGLELGIQVKNIATSKTSLSAYLNASLEFLVLRGSGARQTITWRMEATLHELTGSAKLETCNLPQLAYTLTAGYLELSELCSGASWPSVLPDKITLVVNWDAGKGTLDAIYHDWALPSVLKHLLTMQHPTIHLDIHRALGSTWGGGELSGTAKVLGVPVTLSYTLPDGPFRVYGIDVKKAYELAKELYNAIKNFVGAAEEVAAICAELAELAELGEAAAVAAMVATALFACGVAMETISPAMHMYFPGQAWNTHTTEPPAIVSTDDPSSNIMSRSTDARPYLVVGGTAIATGPGHEKVWLSVYAKNADGTPLSTFVSSGLSIAVVDDQQKHSNITISWDHYLNGFVTGFARPEKDHGLVVTFAIGGGTVLSSSFAVTVSEKASALSTASTQLQCPTQPPDAVTYNAMIIPYDQYGKPRYGLDADQAFDVVWSSPNGQLPTQAIKITRRNDGYIIPFQWTSSDKLTLSVFAAKTNNHIAGSPFTYDLHPKPVSLGPEAAVCTASGPGVSNGVGGELTSFIIQLRSIDLKPVHDISLCRAVLAVTLLVETDTQQLAVAFADGSATVQYQRPPVGKGYSIEMKISGAHIHDSPFSLHSDGPPVSLSVPNSRLELMTMGEWGVQNYRSSSTIEAVLTCFGTDGNLFGSASDKDFAVRGGRDIVLRKLQDSAPNYLMLFLNPSSTGKFTFSVTASNDEKIHVQGSPVTVEILDNAVPWSVSFEDQNNNQDRHEAGYQGPIFYDQYGIELDNNTRYNTRFDAVTIKDHTRLLLQKNDSSVWTLPPLAPMALTDDDIYSIIKWSMPGWGGILNRVGVGFLRSSSLPPPTDFTVDGSYAVWENHDDWKTDSVVRIVSRSGGPYSGHRIYAGRYFDRPFSIKPSSGYAFPTWHKMVDNHDGTYSVIFKHANLTDKVGFDVITKDSDGKEYVIHTITTPVPPYVARLEVVAPDDIKLDQNAALELTVYDQSGKTDTEHDMWQWDGIVFPDLDLGEVSSVATCTFRRAFLGARTYRLEFKLDSSHFKAGPYLFTGTVNGRQISAEPTKFVVSA</sequence>
<dbReference type="OrthoDB" id="5334309at2759"/>
<protein>
    <submittedName>
        <fullName evidence="2">Immunoglobulin-like protein</fullName>
    </submittedName>
</protein>
<gene>
    <name evidence="2" type="ORF">Slin15195_G037960</name>
</gene>
<organism evidence="2 3">
    <name type="scientific">Septoria linicola</name>
    <dbReference type="NCBI Taxonomy" id="215465"/>
    <lineage>
        <taxon>Eukaryota</taxon>
        <taxon>Fungi</taxon>
        <taxon>Dikarya</taxon>
        <taxon>Ascomycota</taxon>
        <taxon>Pezizomycotina</taxon>
        <taxon>Dothideomycetes</taxon>
        <taxon>Dothideomycetidae</taxon>
        <taxon>Mycosphaerellales</taxon>
        <taxon>Mycosphaerellaceae</taxon>
        <taxon>Septoria</taxon>
    </lineage>
</organism>
<dbReference type="InterPro" id="IPR014756">
    <property type="entry name" value="Ig_E-set"/>
</dbReference>
<dbReference type="EMBL" id="CP099420">
    <property type="protein sequence ID" value="USW50477.1"/>
    <property type="molecule type" value="Genomic_DNA"/>
</dbReference>
<dbReference type="PROSITE" id="PS50194">
    <property type="entry name" value="FILAMIN_REPEAT"/>
    <property type="match status" value="1"/>
</dbReference>
<evidence type="ECO:0000313" key="3">
    <source>
        <dbReference type="Proteomes" id="UP001056384"/>
    </source>
</evidence>
<name>A0A9Q9EHZ3_9PEZI</name>
<proteinExistence type="predicted"/>
<feature type="repeat" description="Filamin" evidence="1">
    <location>
        <begin position="1577"/>
        <end position="1680"/>
    </location>
</feature>
<accession>A0A9Q9EHZ3</accession>
<dbReference type="SMART" id="SM00557">
    <property type="entry name" value="IG_FLMN"/>
    <property type="match status" value="1"/>
</dbReference>
<reference evidence="2" key="1">
    <citation type="submission" date="2022-06" db="EMBL/GenBank/DDBJ databases">
        <title>Complete genome sequences of two strains of the flax pathogen Septoria linicola.</title>
        <authorList>
            <person name="Lapalu N."/>
            <person name="Simon A."/>
            <person name="Demenou B."/>
            <person name="Paumier D."/>
            <person name="Guillot M.-P."/>
            <person name="Gout L."/>
            <person name="Valade R."/>
        </authorList>
    </citation>
    <scope>NUCLEOTIDE SEQUENCE</scope>
    <source>
        <strain evidence="2">SE15195</strain>
    </source>
</reference>
<dbReference type="Pfam" id="PF00630">
    <property type="entry name" value="Filamin"/>
    <property type="match status" value="1"/>
</dbReference>